<proteinExistence type="predicted"/>
<evidence type="ECO:0000313" key="2">
    <source>
        <dbReference type="EMBL" id="MCT2564721.1"/>
    </source>
</evidence>
<accession>A0ABT2J0S6</accession>
<gene>
    <name evidence="2" type="ORF">N0B48_22720</name>
</gene>
<dbReference type="Proteomes" id="UP001525566">
    <property type="component" value="Unassembled WGS sequence"/>
</dbReference>
<keyword evidence="1" id="KW-1133">Transmembrane helix</keyword>
<keyword evidence="1" id="KW-0472">Membrane</keyword>
<sequence>MKNKITLLIGILYCGFFFAQKWQPIYYADYSYAHRNQIRIGLEWLLNSSEKDDKLFLGTGLGAVYHHEELRLLPDLHMNYNTGSGYFIKAGSSFFNAYILGGISFLNILDLGIGYSLPYQKEKMPIKGFTIGLTLRLTGDDNAYGKMKIGF</sequence>
<name>A0ABT2J0S6_9FLAO</name>
<evidence type="ECO:0000256" key="1">
    <source>
        <dbReference type="SAM" id="Phobius"/>
    </source>
</evidence>
<reference evidence="2 3" key="1">
    <citation type="submission" date="2022-09" db="EMBL/GenBank/DDBJ databases">
        <title>Chryseobacterium oleae sp.nov., isolated from the inter-root soil of Pyrola calliantha H. Andr. in Tibet.</title>
        <authorList>
            <person name="Li Z."/>
        </authorList>
    </citation>
    <scope>NUCLEOTIDE SEQUENCE [LARGE SCALE GENOMIC DNA]</scope>
    <source>
        <strain evidence="3">pc1-10</strain>
    </source>
</reference>
<keyword evidence="1" id="KW-0812">Transmembrane</keyword>
<keyword evidence="3" id="KW-1185">Reference proteome</keyword>
<feature type="transmembrane region" description="Helical" evidence="1">
    <location>
        <begin position="95"/>
        <end position="117"/>
    </location>
</feature>
<protein>
    <recommendedName>
        <fullName evidence="4">DUF3575 domain-containing protein</fullName>
    </recommendedName>
</protein>
<evidence type="ECO:0008006" key="4">
    <source>
        <dbReference type="Google" id="ProtNLM"/>
    </source>
</evidence>
<dbReference type="RefSeq" id="WP_259841780.1">
    <property type="nucleotide sequence ID" value="NZ_JAOAMU010000009.1"/>
</dbReference>
<comment type="caution">
    <text evidence="2">The sequence shown here is derived from an EMBL/GenBank/DDBJ whole genome shotgun (WGS) entry which is preliminary data.</text>
</comment>
<evidence type="ECO:0000313" key="3">
    <source>
        <dbReference type="Proteomes" id="UP001525566"/>
    </source>
</evidence>
<dbReference type="EMBL" id="JAOAMU010000009">
    <property type="protein sequence ID" value="MCT2564721.1"/>
    <property type="molecule type" value="Genomic_DNA"/>
</dbReference>
<organism evidence="2 3">
    <name type="scientific">Chryseobacterium herbae</name>
    <dbReference type="NCBI Taxonomy" id="2976476"/>
    <lineage>
        <taxon>Bacteria</taxon>
        <taxon>Pseudomonadati</taxon>
        <taxon>Bacteroidota</taxon>
        <taxon>Flavobacteriia</taxon>
        <taxon>Flavobacteriales</taxon>
        <taxon>Weeksellaceae</taxon>
        <taxon>Chryseobacterium group</taxon>
        <taxon>Chryseobacterium</taxon>
    </lineage>
</organism>